<keyword evidence="6" id="KW-0969">Cilium</keyword>
<dbReference type="AlphaFoldDB" id="A0A9P0H6P2"/>
<evidence type="ECO:0000256" key="8">
    <source>
        <dbReference type="ARBA" id="ARBA00023273"/>
    </source>
</evidence>
<evidence type="ECO:0000313" key="11">
    <source>
        <dbReference type="Proteomes" id="UP001152798"/>
    </source>
</evidence>
<keyword evidence="7" id="KW-0206">Cytoskeleton</keyword>
<evidence type="ECO:0000256" key="9">
    <source>
        <dbReference type="ARBA" id="ARBA00045321"/>
    </source>
</evidence>
<evidence type="ECO:0000256" key="7">
    <source>
        <dbReference type="ARBA" id="ARBA00023212"/>
    </source>
</evidence>
<evidence type="ECO:0000256" key="4">
    <source>
        <dbReference type="ARBA" id="ARBA00022490"/>
    </source>
</evidence>
<keyword evidence="4" id="KW-0963">Cytoplasm</keyword>
<dbReference type="PANTHER" id="PTHR21442">
    <property type="entry name" value="CILIA- AND FLAGELLA-ASSOCIATED PROTEIN 206"/>
    <property type="match status" value="1"/>
</dbReference>
<evidence type="ECO:0000256" key="5">
    <source>
        <dbReference type="ARBA" id="ARBA00022794"/>
    </source>
</evidence>
<evidence type="ECO:0000256" key="6">
    <source>
        <dbReference type="ARBA" id="ARBA00023069"/>
    </source>
</evidence>
<dbReference type="PANTHER" id="PTHR21442:SF0">
    <property type="entry name" value="CILIA- AND FLAGELLA-ASSOCIATED PROTEIN 206"/>
    <property type="match status" value="1"/>
</dbReference>
<keyword evidence="8" id="KW-0966">Cell projection</keyword>
<evidence type="ECO:0000256" key="1">
    <source>
        <dbReference type="ARBA" id="ARBA00004430"/>
    </source>
</evidence>
<accession>A0A9P0H6P2</accession>
<comment type="similarity">
    <text evidence="2">Belongs to the CFAP206 family.</text>
</comment>
<keyword evidence="5" id="KW-0970">Cilium biogenesis/degradation</keyword>
<comment type="function">
    <text evidence="9">Essential for sperm motility and is involved in the regulation of the beating frequency of motile cilia on the epithelial cells of the respiratory tract. Required for the establishment of radial spokes in sperm flagella.</text>
</comment>
<sequence length="711" mass="83002">MLYLEENTLFMKNVVAGISSECFLKGVDVSPKGVELVITNTLLNPDLNFSYNASTRKEELTRLADTCVEILCGNDLGLRKLYKLQEVFHKEYSSDEHIVKEYESLKRMYIEPLVKKIITSEPVENDKMSDVYKLIVIYAMLLTGMGDPREIEMFQECQEVLGSIFSFTDLTKMFMAETSEKRKILSEVACVTAGVLLYNKIKNRGGLGVENYPCILGDSLDSLASILLIHVQHAQEAAMAANKLVTDRIYWCGTKEGLETLVFDKPVKLSDEEFTYAFWMSLIQQQVVSYMRRLYFNVRHYADMIESWQEEFLQCAQKIDEAVSFRIAVPTRVIYPLFMELYDKWKIFYMGIVIVSVYEKVLSYISDFLIFDDIPENVEDMLIKIEKKANLLEDWFNVQEKCNIPEDEFQKLLTRIRISKLEQDLNRPEPYESDDEEIVEMIDSEKVNCKVVYPKKREINNYNIMFAGFDPVYLIESNGVIVDIAAEIGLLVHDNRYFGFRDIKSAYRFGEDPDKYIAKVINFVRRHPHYIDMLQLREFMDKFQGKKAFKENICSSKPIADKEIQTEIHPIPSYIDKNYIHSIWQARANYCLMTTISTKKTKSVQTILSYMKTSIPNQTYPLKEREQQTMQDNWANTPMPIVFRYGLRGQKNPDYHEVSLTMPLEEPHQRIVIPSLNLPEKEVSAQTEQYVYFDTCLKVKIEPHPLMFYTW</sequence>
<reference evidence="10" key="1">
    <citation type="submission" date="2022-01" db="EMBL/GenBank/DDBJ databases">
        <authorList>
            <person name="King R."/>
        </authorList>
    </citation>
    <scope>NUCLEOTIDE SEQUENCE</scope>
</reference>
<dbReference type="Proteomes" id="UP001152798">
    <property type="component" value="Chromosome 3"/>
</dbReference>
<protein>
    <recommendedName>
        <fullName evidence="3">Cilia- and flagella-associated protein 206</fullName>
    </recommendedName>
</protein>
<dbReference type="GO" id="GO:0003356">
    <property type="term" value="P:regulation of cilium beat frequency"/>
    <property type="evidence" value="ECO:0007669"/>
    <property type="project" value="TreeGrafter"/>
</dbReference>
<dbReference type="GO" id="GO:0036064">
    <property type="term" value="C:ciliary basal body"/>
    <property type="evidence" value="ECO:0007669"/>
    <property type="project" value="TreeGrafter"/>
</dbReference>
<proteinExistence type="inferred from homology"/>
<organism evidence="10 11">
    <name type="scientific">Nezara viridula</name>
    <name type="common">Southern green stink bug</name>
    <name type="synonym">Cimex viridulus</name>
    <dbReference type="NCBI Taxonomy" id="85310"/>
    <lineage>
        <taxon>Eukaryota</taxon>
        <taxon>Metazoa</taxon>
        <taxon>Ecdysozoa</taxon>
        <taxon>Arthropoda</taxon>
        <taxon>Hexapoda</taxon>
        <taxon>Insecta</taxon>
        <taxon>Pterygota</taxon>
        <taxon>Neoptera</taxon>
        <taxon>Paraneoptera</taxon>
        <taxon>Hemiptera</taxon>
        <taxon>Heteroptera</taxon>
        <taxon>Panheteroptera</taxon>
        <taxon>Pentatomomorpha</taxon>
        <taxon>Pentatomoidea</taxon>
        <taxon>Pentatomidae</taxon>
        <taxon>Pentatominae</taxon>
        <taxon>Nezara</taxon>
    </lineage>
</organism>
<evidence type="ECO:0000313" key="10">
    <source>
        <dbReference type="EMBL" id="CAH1396408.1"/>
    </source>
</evidence>
<evidence type="ECO:0000256" key="2">
    <source>
        <dbReference type="ARBA" id="ARBA00010500"/>
    </source>
</evidence>
<name>A0A9P0H6P2_NEZVI</name>
<dbReference type="GO" id="GO:0030030">
    <property type="term" value="P:cell projection organization"/>
    <property type="evidence" value="ECO:0007669"/>
    <property type="project" value="UniProtKB-KW"/>
</dbReference>
<keyword evidence="11" id="KW-1185">Reference proteome</keyword>
<gene>
    <name evidence="10" type="ORF">NEZAVI_LOCUS6485</name>
</gene>
<dbReference type="Pfam" id="PF12018">
    <property type="entry name" value="FAP206"/>
    <property type="match status" value="1"/>
</dbReference>
<dbReference type="InterPro" id="IPR021897">
    <property type="entry name" value="FAP206"/>
</dbReference>
<dbReference type="OrthoDB" id="10251073at2759"/>
<dbReference type="GO" id="GO:0005930">
    <property type="term" value="C:axoneme"/>
    <property type="evidence" value="ECO:0007669"/>
    <property type="project" value="UniProtKB-SubCell"/>
</dbReference>
<comment type="subcellular location">
    <subcellularLocation>
        <location evidence="1">Cytoplasm</location>
        <location evidence="1">Cytoskeleton</location>
        <location evidence="1">Cilium axoneme</location>
    </subcellularLocation>
</comment>
<evidence type="ECO:0000256" key="3">
    <source>
        <dbReference type="ARBA" id="ARBA00021602"/>
    </source>
</evidence>
<dbReference type="EMBL" id="OV725079">
    <property type="protein sequence ID" value="CAH1396408.1"/>
    <property type="molecule type" value="Genomic_DNA"/>
</dbReference>